<dbReference type="PANTHER" id="PTHR45527">
    <property type="entry name" value="NONRIBOSOMAL PEPTIDE SYNTHETASE"/>
    <property type="match status" value="1"/>
</dbReference>
<comment type="caution">
    <text evidence="3">The sequence shown here is derived from an EMBL/GenBank/DDBJ whole genome shotgun (WGS) entry which is preliminary data.</text>
</comment>
<gene>
    <name evidence="3" type="ORF">L3081_25420</name>
</gene>
<dbReference type="Pfam" id="PF08242">
    <property type="entry name" value="Methyltransf_12"/>
    <property type="match status" value="1"/>
</dbReference>
<dbReference type="CDD" id="cd02440">
    <property type="entry name" value="AdoMet_MTases"/>
    <property type="match status" value="1"/>
</dbReference>
<feature type="domain" description="Methyltransferase type 12" evidence="2">
    <location>
        <begin position="499"/>
        <end position="589"/>
    </location>
</feature>
<organism evidence="3 4">
    <name type="scientific">Colwellia maritima</name>
    <dbReference type="NCBI Taxonomy" id="2912588"/>
    <lineage>
        <taxon>Bacteria</taxon>
        <taxon>Pseudomonadati</taxon>
        <taxon>Pseudomonadota</taxon>
        <taxon>Gammaproteobacteria</taxon>
        <taxon>Alteromonadales</taxon>
        <taxon>Colwelliaceae</taxon>
        <taxon>Colwellia</taxon>
    </lineage>
</organism>
<dbReference type="PANTHER" id="PTHR45527:SF1">
    <property type="entry name" value="FATTY ACID SYNTHASE"/>
    <property type="match status" value="1"/>
</dbReference>
<feature type="domain" description="AMP-dependent synthetase/ligase" evidence="1">
    <location>
        <begin position="4"/>
        <end position="329"/>
    </location>
</feature>
<proteinExistence type="predicted"/>
<dbReference type="InterPro" id="IPR013217">
    <property type="entry name" value="Methyltransf_12"/>
</dbReference>
<dbReference type="InterPro" id="IPR042099">
    <property type="entry name" value="ANL_N_sf"/>
</dbReference>
<name>A0ABS9X7E5_9GAMM</name>
<dbReference type="InterPro" id="IPR020845">
    <property type="entry name" value="AMP-binding_CS"/>
</dbReference>
<evidence type="ECO:0000313" key="3">
    <source>
        <dbReference type="EMBL" id="MCI2286158.1"/>
    </source>
</evidence>
<dbReference type="InterPro" id="IPR045851">
    <property type="entry name" value="AMP-bd_C_sf"/>
</dbReference>
<dbReference type="Gene3D" id="3.40.50.150">
    <property type="entry name" value="Vaccinia Virus protein VP39"/>
    <property type="match status" value="1"/>
</dbReference>
<dbReference type="PROSITE" id="PS00455">
    <property type="entry name" value="AMP_BINDING"/>
    <property type="match status" value="1"/>
</dbReference>
<evidence type="ECO:0000259" key="1">
    <source>
        <dbReference type="Pfam" id="PF00501"/>
    </source>
</evidence>
<dbReference type="SUPFAM" id="SSF56801">
    <property type="entry name" value="Acetyl-CoA synthetase-like"/>
    <property type="match status" value="1"/>
</dbReference>
<reference evidence="3" key="1">
    <citation type="submission" date="2022-01" db="EMBL/GenBank/DDBJ databases">
        <title>Colwellia maritima, isolated from seawater.</title>
        <authorList>
            <person name="Kristyanto S."/>
            <person name="Jung J."/>
            <person name="Jeon C.O."/>
        </authorList>
    </citation>
    <scope>NUCLEOTIDE SEQUENCE</scope>
    <source>
        <strain evidence="3">MSW7</strain>
    </source>
</reference>
<evidence type="ECO:0000313" key="4">
    <source>
        <dbReference type="Proteomes" id="UP001139646"/>
    </source>
</evidence>
<dbReference type="InterPro" id="IPR029063">
    <property type="entry name" value="SAM-dependent_MTases_sf"/>
</dbReference>
<dbReference type="InterPro" id="IPR000873">
    <property type="entry name" value="AMP-dep_synth/lig_dom"/>
</dbReference>
<protein>
    <submittedName>
        <fullName evidence="3">AMP-binding protein</fullName>
    </submittedName>
</protein>
<sequence length="658" mass="74664">MIANDEKLTYGMLERLSDNLCQEIIQHQADIDHPIAVCLPPSPELFVSLPAILKSNHIFMYLPPNNTSLQKHYSTLAEPSLIIGEQEFLTEPCLDLPVISCDLARLGDSFPEMHSTCICPDASDRKSPAAILFTSGTTGSSKGVLYDHRGLLNLIRLTLGNQELTILQLTSPLFDAFWVESLNALLNCGTLILPDRDNLQPQYIFNLIRNYHVNFMVIVTSFLRTFPVRPDWVDPGLTIYCVGESCSPELANQWSKLCCFYHAYGVTEAGICSHHYRVDATTPSHNSVPVGKQVENIYCYLLNENMELCGVDNVGEIYIGGDCIALGYYRQPNLTEECFVADPFVNSTSTIQGHRQRKMFRTGDLGRYDHNGNLVIVGRRDEQIKIRGIRINCDLLEQQLIDMPGVENAAIVPLNNKTDIAAFISIQHDFIFEEAEQKYIDSRQQLADNLDYHQEYDDEFNIAGWHCSYRNKPIPDVEMQEQVHLAVERILRLKPGNVLDIGCGTGLLLYKISPFCEGYWASDISGQAIDQICKRLSVPPWIENVTTLHQLTYDFSIFDSQVFDTIIINSTVQYFPNIGYLTRLLERLCKSVGQGQIFIGDVKHNQLQSIFQFDRMKRDNSYHEIQVSQIFEEIEIDQPTEQRTVDSTGIFSQARTDD</sequence>
<keyword evidence="4" id="KW-1185">Reference proteome</keyword>
<dbReference type="Pfam" id="PF00501">
    <property type="entry name" value="AMP-binding"/>
    <property type="match status" value="1"/>
</dbReference>
<dbReference type="Gene3D" id="3.40.50.12780">
    <property type="entry name" value="N-terminal domain of ligase-like"/>
    <property type="match status" value="1"/>
</dbReference>
<evidence type="ECO:0000259" key="2">
    <source>
        <dbReference type="Pfam" id="PF08242"/>
    </source>
</evidence>
<dbReference type="EMBL" id="JAKKSL010000007">
    <property type="protein sequence ID" value="MCI2286158.1"/>
    <property type="molecule type" value="Genomic_DNA"/>
</dbReference>
<dbReference type="Gene3D" id="3.30.300.30">
    <property type="match status" value="1"/>
</dbReference>
<dbReference type="SUPFAM" id="SSF53335">
    <property type="entry name" value="S-adenosyl-L-methionine-dependent methyltransferases"/>
    <property type="match status" value="1"/>
</dbReference>
<dbReference type="Proteomes" id="UP001139646">
    <property type="component" value="Unassembled WGS sequence"/>
</dbReference>
<accession>A0ABS9X7E5</accession>